<name>A0AAD5MU14_PARTN</name>
<comment type="function">
    <text evidence="1">Component of the sarcoglycan complex, a subcomplex of the dystrophin-glycoprotein complex which forms a link between the F-actin cytoskeleton and the extracellular matrix.</text>
</comment>
<comment type="subcellular location">
    <subcellularLocation>
        <location evidence="3">Cell membrane</location>
        <location evidence="3">Sarcolemma</location>
        <topology evidence="3">Single-pass type II membrane protein</topology>
    </subcellularLocation>
    <subcellularLocation>
        <location evidence="2">Cytoplasm</location>
        <location evidence="2">Cytoskeleton</location>
    </subcellularLocation>
</comment>
<evidence type="ECO:0000256" key="5">
    <source>
        <dbReference type="ARBA" id="ARBA00015329"/>
    </source>
</evidence>
<keyword evidence="18" id="KW-1185">Reference proteome</keyword>
<evidence type="ECO:0000256" key="3">
    <source>
        <dbReference type="ARBA" id="ARBA00004274"/>
    </source>
</evidence>
<protein>
    <recommendedName>
        <fullName evidence="5">Beta-sarcoglycan</fullName>
    </recommendedName>
</protein>
<comment type="caution">
    <text evidence="17">The sequence shown here is derived from an EMBL/GenBank/DDBJ whole genome shotgun (WGS) entry which is preliminary data.</text>
</comment>
<evidence type="ECO:0000256" key="8">
    <source>
        <dbReference type="ARBA" id="ARBA00022692"/>
    </source>
</evidence>
<evidence type="ECO:0000256" key="16">
    <source>
        <dbReference type="SAM" id="Phobius"/>
    </source>
</evidence>
<dbReference type="AlphaFoldDB" id="A0AAD5MU14"/>
<evidence type="ECO:0000256" key="15">
    <source>
        <dbReference type="ARBA" id="ARBA00026041"/>
    </source>
</evidence>
<dbReference type="EMBL" id="JAHQIW010002164">
    <property type="protein sequence ID" value="KAJ1354712.1"/>
    <property type="molecule type" value="Genomic_DNA"/>
</dbReference>
<dbReference type="GO" id="GO:0007517">
    <property type="term" value="P:muscle organ development"/>
    <property type="evidence" value="ECO:0007669"/>
    <property type="project" value="InterPro"/>
</dbReference>
<evidence type="ECO:0000256" key="6">
    <source>
        <dbReference type="ARBA" id="ARBA00022475"/>
    </source>
</evidence>
<evidence type="ECO:0000256" key="2">
    <source>
        <dbReference type="ARBA" id="ARBA00004245"/>
    </source>
</evidence>
<evidence type="ECO:0000313" key="18">
    <source>
        <dbReference type="Proteomes" id="UP001196413"/>
    </source>
</evidence>
<accession>A0AAD5MU14</accession>
<evidence type="ECO:0000256" key="14">
    <source>
        <dbReference type="ARBA" id="ARBA00023212"/>
    </source>
</evidence>
<evidence type="ECO:0000256" key="9">
    <source>
        <dbReference type="ARBA" id="ARBA00022968"/>
    </source>
</evidence>
<evidence type="ECO:0000313" key="17">
    <source>
        <dbReference type="EMBL" id="KAJ1354712.1"/>
    </source>
</evidence>
<organism evidence="17 18">
    <name type="scientific">Parelaphostrongylus tenuis</name>
    <name type="common">Meningeal worm</name>
    <dbReference type="NCBI Taxonomy" id="148309"/>
    <lineage>
        <taxon>Eukaryota</taxon>
        <taxon>Metazoa</taxon>
        <taxon>Ecdysozoa</taxon>
        <taxon>Nematoda</taxon>
        <taxon>Chromadorea</taxon>
        <taxon>Rhabditida</taxon>
        <taxon>Rhabditina</taxon>
        <taxon>Rhabditomorpha</taxon>
        <taxon>Strongyloidea</taxon>
        <taxon>Metastrongylidae</taxon>
        <taxon>Parelaphostrongylus</taxon>
    </lineage>
</organism>
<dbReference type="GO" id="GO:0042383">
    <property type="term" value="C:sarcolemma"/>
    <property type="evidence" value="ECO:0007669"/>
    <property type="project" value="UniProtKB-SubCell"/>
</dbReference>
<evidence type="ECO:0000256" key="10">
    <source>
        <dbReference type="ARBA" id="ARBA00022989"/>
    </source>
</evidence>
<dbReference type="PANTHER" id="PTHR21142:SF2">
    <property type="entry name" value="BETA-SARCOGLYCAN"/>
    <property type="match status" value="1"/>
</dbReference>
<comment type="similarity">
    <text evidence="4">Belongs to the sarcoglycan beta/delta/gamma/zeta family.</text>
</comment>
<keyword evidence="12" id="KW-1015">Disulfide bond</keyword>
<keyword evidence="14" id="KW-0206">Cytoskeleton</keyword>
<keyword evidence="10 16" id="KW-1133">Transmembrane helix</keyword>
<proteinExistence type="inferred from homology"/>
<evidence type="ECO:0000256" key="11">
    <source>
        <dbReference type="ARBA" id="ARBA00023136"/>
    </source>
</evidence>
<evidence type="ECO:0000256" key="1">
    <source>
        <dbReference type="ARBA" id="ARBA00002860"/>
    </source>
</evidence>
<dbReference type="GO" id="GO:0016012">
    <property type="term" value="C:sarcoglycan complex"/>
    <property type="evidence" value="ECO:0007669"/>
    <property type="project" value="InterPro"/>
</dbReference>
<keyword evidence="13" id="KW-0325">Glycoprotein</keyword>
<dbReference type="PANTHER" id="PTHR21142">
    <property type="entry name" value="SARCOGLYCANS"/>
    <property type="match status" value="1"/>
</dbReference>
<keyword evidence="6" id="KW-1003">Cell membrane</keyword>
<dbReference type="Pfam" id="PF04790">
    <property type="entry name" value="Sarcoglycan_1"/>
    <property type="match status" value="1"/>
</dbReference>
<keyword evidence="8 16" id="KW-0812">Transmembrane</keyword>
<feature type="transmembrane region" description="Helical" evidence="16">
    <location>
        <begin position="36"/>
        <end position="62"/>
    </location>
</feature>
<evidence type="ECO:0000256" key="12">
    <source>
        <dbReference type="ARBA" id="ARBA00023157"/>
    </source>
</evidence>
<keyword evidence="9" id="KW-0735">Signal-anchor</keyword>
<evidence type="ECO:0000256" key="4">
    <source>
        <dbReference type="ARBA" id="ARBA00007574"/>
    </source>
</evidence>
<dbReference type="GO" id="GO:0005856">
    <property type="term" value="C:cytoskeleton"/>
    <property type="evidence" value="ECO:0007669"/>
    <property type="project" value="UniProtKB-SubCell"/>
</dbReference>
<keyword evidence="7" id="KW-0963">Cytoplasm</keyword>
<sequence>MPQPAYMRSGSETSFPSATDSLHDSIHITGLRERRLYAVIGCLVLLSILAIFLLVINIMLIVSLQMSQHGMQFLRFHNVLNPDSEEIEKIVQFDGNNIDLGTVVTNGQVTGYKDKELYVYGSRVLLSAGESGTRLMIEENGCRFENTQHFQIISTETLKPLFSAQHPVITIDNSIKKLSTNKIVTNKIRAPIDESLKVEVENLSIRGNEGIRMEANAMKFFGSTSVNFNTSRDGSIHLNGNVRLDTSSRGLPLSASPALSASIDAFRVCACRGTRSKLFFTPGNKPCEASNALCT</sequence>
<keyword evidence="11 16" id="KW-0472">Membrane</keyword>
<dbReference type="InterPro" id="IPR006875">
    <property type="entry name" value="Sarcoglycan"/>
</dbReference>
<evidence type="ECO:0000256" key="7">
    <source>
        <dbReference type="ARBA" id="ARBA00022490"/>
    </source>
</evidence>
<comment type="subunit">
    <text evidence="15">Cross-link to form 2 major subcomplexes: one consisting of SGCB, SGCD and SGCG and the other consisting of SGCB and SGCD. The association between SGCB and SGCG is particularly strong while SGCA is loosely associated with the other sarcoglycans.</text>
</comment>
<dbReference type="InterPro" id="IPR027659">
    <property type="entry name" value="Sgcb"/>
</dbReference>
<gene>
    <name evidence="17" type="ORF">KIN20_011717</name>
</gene>
<dbReference type="Proteomes" id="UP001196413">
    <property type="component" value="Unassembled WGS sequence"/>
</dbReference>
<reference evidence="17" key="1">
    <citation type="submission" date="2021-06" db="EMBL/GenBank/DDBJ databases">
        <title>Parelaphostrongylus tenuis whole genome reference sequence.</title>
        <authorList>
            <person name="Garwood T.J."/>
            <person name="Larsen P.A."/>
            <person name="Fountain-Jones N.M."/>
            <person name="Garbe J.R."/>
            <person name="Macchietto M.G."/>
            <person name="Kania S.A."/>
            <person name="Gerhold R.W."/>
            <person name="Richards J.E."/>
            <person name="Wolf T.M."/>
        </authorList>
    </citation>
    <scope>NUCLEOTIDE SEQUENCE</scope>
    <source>
        <strain evidence="17">MNPRO001-30</strain>
        <tissue evidence="17">Meninges</tissue>
    </source>
</reference>
<evidence type="ECO:0000256" key="13">
    <source>
        <dbReference type="ARBA" id="ARBA00023180"/>
    </source>
</evidence>